<dbReference type="InterPro" id="IPR050317">
    <property type="entry name" value="Plant_Fungal_Acyltransferase"/>
</dbReference>
<evidence type="ECO:0000256" key="2">
    <source>
        <dbReference type="ARBA" id="ARBA00022679"/>
    </source>
</evidence>
<proteinExistence type="inferred from homology"/>
<evidence type="ECO:0000256" key="3">
    <source>
        <dbReference type="ARBA" id="ARBA00023315"/>
    </source>
</evidence>
<evidence type="ECO:0000313" key="5">
    <source>
        <dbReference type="Proteomes" id="UP000032180"/>
    </source>
</evidence>
<dbReference type="AlphaFoldDB" id="A0A0D9XHP8"/>
<dbReference type="EnsemblPlants" id="LPERR10G01530.1">
    <property type="protein sequence ID" value="LPERR10G01530.1"/>
    <property type="gene ID" value="LPERR10G01530"/>
</dbReference>
<name>A0A0D9XHP8_9ORYZ</name>
<dbReference type="Gramene" id="LPERR10G01530.1">
    <property type="protein sequence ID" value="LPERR10G01530.1"/>
    <property type="gene ID" value="LPERR10G01530"/>
</dbReference>
<dbReference type="PANTHER" id="PTHR31642">
    <property type="entry name" value="TRICHOTHECENE 3-O-ACETYLTRANSFERASE"/>
    <property type="match status" value="1"/>
</dbReference>
<reference evidence="5" key="2">
    <citation type="submission" date="2013-12" db="EMBL/GenBank/DDBJ databases">
        <authorList>
            <person name="Yu Y."/>
            <person name="Lee S."/>
            <person name="de Baynast K."/>
            <person name="Wissotski M."/>
            <person name="Liu L."/>
            <person name="Talag J."/>
            <person name="Goicoechea J."/>
            <person name="Angelova A."/>
            <person name="Jetty R."/>
            <person name="Kudrna D."/>
            <person name="Golser W."/>
            <person name="Rivera L."/>
            <person name="Zhang J."/>
            <person name="Wing R."/>
        </authorList>
    </citation>
    <scope>NUCLEOTIDE SEQUENCE</scope>
</reference>
<sequence>MAPTCIDDMTPTPADAVRSGDLTIRVVSRRLVKASDTSIQPHVAPVSNLDLYAGDVQVSILCLYPEIPATANGGFDAVVATFEAFLPSILNQFYPLAGRIGTNPVTGLPELLCHNQGAELIVGEVDVALGSLNYGLASESLKKIMLPYPADMALSVQLLRFACGGFSVVWGNNHLLNDGHAITMFVRMWSELARTGKIAGGMPNHNRLVFQSRSPPSYGASLAAALTTYEERRLINVLTAHDSFIDRLYYVDAADIARLRDTASTKQQRATRVQAVSAYLWKVLAGVVAASRVREERCRMGWWVGGRRRLTSPELVPAMHNYFGNVTTYALSDATVSEILEKPLAEVAGMVRDAIMSPDYDEHIQELVDFVEAHKKEGLMETAVVGVGSPTLSQSVFDSFAVDTNFGFGQATLAMPISNFGRLCSAYLSVSSRPGGDGSWLVSAYIWPRLAAALESDEPRIFKPLTAAYLGLKNST</sequence>
<keyword evidence="3" id="KW-0012">Acyltransferase</keyword>
<dbReference type="InterPro" id="IPR023213">
    <property type="entry name" value="CAT-like_dom_sf"/>
</dbReference>
<keyword evidence="2" id="KW-0808">Transferase</keyword>
<evidence type="ECO:0000256" key="1">
    <source>
        <dbReference type="ARBA" id="ARBA00009861"/>
    </source>
</evidence>
<dbReference type="GO" id="GO:0050734">
    <property type="term" value="F:hydroxycinnamoyltransferase activity"/>
    <property type="evidence" value="ECO:0007669"/>
    <property type="project" value="UniProtKB-ARBA"/>
</dbReference>
<protein>
    <submittedName>
        <fullName evidence="4">Uncharacterized protein</fullName>
    </submittedName>
</protein>
<dbReference type="Pfam" id="PF02458">
    <property type="entry name" value="Transferase"/>
    <property type="match status" value="1"/>
</dbReference>
<dbReference type="PANTHER" id="PTHR31642:SF114">
    <property type="entry name" value="OS07G0244600 PROTEIN"/>
    <property type="match status" value="1"/>
</dbReference>
<dbReference type="STRING" id="77586.A0A0D9XHP8"/>
<comment type="similarity">
    <text evidence="1">Belongs to the plant acyltransferase family.</text>
</comment>
<evidence type="ECO:0000313" key="4">
    <source>
        <dbReference type="EnsemblPlants" id="LPERR10G01530.1"/>
    </source>
</evidence>
<accession>A0A0D9XHP8</accession>
<dbReference type="Proteomes" id="UP000032180">
    <property type="component" value="Chromosome 10"/>
</dbReference>
<reference evidence="4" key="3">
    <citation type="submission" date="2015-04" db="UniProtKB">
        <authorList>
            <consortium name="EnsemblPlants"/>
        </authorList>
    </citation>
    <scope>IDENTIFICATION</scope>
</reference>
<dbReference type="eggNOG" id="ENOG502QV4M">
    <property type="taxonomic scope" value="Eukaryota"/>
</dbReference>
<dbReference type="HOGENOM" id="CLU_014546_1_0_1"/>
<keyword evidence="5" id="KW-1185">Reference proteome</keyword>
<dbReference type="Gene3D" id="3.30.559.10">
    <property type="entry name" value="Chloramphenicol acetyltransferase-like domain"/>
    <property type="match status" value="2"/>
</dbReference>
<organism evidence="4 5">
    <name type="scientific">Leersia perrieri</name>
    <dbReference type="NCBI Taxonomy" id="77586"/>
    <lineage>
        <taxon>Eukaryota</taxon>
        <taxon>Viridiplantae</taxon>
        <taxon>Streptophyta</taxon>
        <taxon>Embryophyta</taxon>
        <taxon>Tracheophyta</taxon>
        <taxon>Spermatophyta</taxon>
        <taxon>Magnoliopsida</taxon>
        <taxon>Liliopsida</taxon>
        <taxon>Poales</taxon>
        <taxon>Poaceae</taxon>
        <taxon>BOP clade</taxon>
        <taxon>Oryzoideae</taxon>
        <taxon>Oryzeae</taxon>
        <taxon>Oryzinae</taxon>
        <taxon>Leersia</taxon>
    </lineage>
</organism>
<reference evidence="4 5" key="1">
    <citation type="submission" date="2012-08" db="EMBL/GenBank/DDBJ databases">
        <title>Oryza genome evolution.</title>
        <authorList>
            <person name="Wing R.A."/>
        </authorList>
    </citation>
    <scope>NUCLEOTIDE SEQUENCE</scope>
</reference>